<proteinExistence type="predicted"/>
<organism evidence="1 2">
    <name type="scientific">Laccaria amethystina LaAM-08-1</name>
    <dbReference type="NCBI Taxonomy" id="1095629"/>
    <lineage>
        <taxon>Eukaryota</taxon>
        <taxon>Fungi</taxon>
        <taxon>Dikarya</taxon>
        <taxon>Basidiomycota</taxon>
        <taxon>Agaricomycotina</taxon>
        <taxon>Agaricomycetes</taxon>
        <taxon>Agaricomycetidae</taxon>
        <taxon>Agaricales</taxon>
        <taxon>Agaricineae</taxon>
        <taxon>Hydnangiaceae</taxon>
        <taxon>Laccaria</taxon>
    </lineage>
</organism>
<dbReference type="Proteomes" id="UP000054477">
    <property type="component" value="Unassembled WGS sequence"/>
</dbReference>
<dbReference type="AlphaFoldDB" id="A0A0C9YAQ2"/>
<dbReference type="HOGENOM" id="CLU_2469436_0_0_1"/>
<dbReference type="EMBL" id="KN838548">
    <property type="protein sequence ID" value="KIK07347.1"/>
    <property type="molecule type" value="Genomic_DNA"/>
</dbReference>
<reference evidence="1 2" key="1">
    <citation type="submission" date="2014-04" db="EMBL/GenBank/DDBJ databases">
        <authorList>
            <consortium name="DOE Joint Genome Institute"/>
            <person name="Kuo A."/>
            <person name="Kohler A."/>
            <person name="Nagy L.G."/>
            <person name="Floudas D."/>
            <person name="Copeland A."/>
            <person name="Barry K.W."/>
            <person name="Cichocki N."/>
            <person name="Veneault-Fourrey C."/>
            <person name="LaButti K."/>
            <person name="Lindquist E.A."/>
            <person name="Lipzen A."/>
            <person name="Lundell T."/>
            <person name="Morin E."/>
            <person name="Murat C."/>
            <person name="Sun H."/>
            <person name="Tunlid A."/>
            <person name="Henrissat B."/>
            <person name="Grigoriev I.V."/>
            <person name="Hibbett D.S."/>
            <person name="Martin F."/>
            <person name="Nordberg H.P."/>
            <person name="Cantor M.N."/>
            <person name="Hua S.X."/>
        </authorList>
    </citation>
    <scope>NUCLEOTIDE SEQUENCE [LARGE SCALE GENOMIC DNA]</scope>
    <source>
        <strain evidence="1 2">LaAM-08-1</strain>
    </source>
</reference>
<name>A0A0C9YAQ2_9AGAR</name>
<evidence type="ECO:0000313" key="1">
    <source>
        <dbReference type="EMBL" id="KIK07347.1"/>
    </source>
</evidence>
<reference evidence="2" key="2">
    <citation type="submission" date="2015-01" db="EMBL/GenBank/DDBJ databases">
        <title>Evolutionary Origins and Diversification of the Mycorrhizal Mutualists.</title>
        <authorList>
            <consortium name="DOE Joint Genome Institute"/>
            <consortium name="Mycorrhizal Genomics Consortium"/>
            <person name="Kohler A."/>
            <person name="Kuo A."/>
            <person name="Nagy L.G."/>
            <person name="Floudas D."/>
            <person name="Copeland A."/>
            <person name="Barry K.W."/>
            <person name="Cichocki N."/>
            <person name="Veneault-Fourrey C."/>
            <person name="LaButti K."/>
            <person name="Lindquist E.A."/>
            <person name="Lipzen A."/>
            <person name="Lundell T."/>
            <person name="Morin E."/>
            <person name="Murat C."/>
            <person name="Riley R."/>
            <person name="Ohm R."/>
            <person name="Sun H."/>
            <person name="Tunlid A."/>
            <person name="Henrissat B."/>
            <person name="Grigoriev I.V."/>
            <person name="Hibbett D.S."/>
            <person name="Martin F."/>
        </authorList>
    </citation>
    <scope>NUCLEOTIDE SEQUENCE [LARGE SCALE GENOMIC DNA]</scope>
    <source>
        <strain evidence="2">LaAM-08-1</strain>
    </source>
</reference>
<sequence length="88" mass="10300">MVDNKERLCSLSNIRASSFKFRSLSKLKSQMFLKRRFQGTHVSRALCTSFSSFVVIEYNDPFFGFGPGLVVIVRWSHFLEKERDKDNM</sequence>
<accession>A0A0C9YAQ2</accession>
<gene>
    <name evidence="1" type="ORF">K443DRAFT_204523</name>
</gene>
<evidence type="ECO:0000313" key="2">
    <source>
        <dbReference type="Proteomes" id="UP000054477"/>
    </source>
</evidence>
<keyword evidence="2" id="KW-1185">Reference proteome</keyword>
<protein>
    <submittedName>
        <fullName evidence="1">Uncharacterized protein</fullName>
    </submittedName>
</protein>